<proteinExistence type="predicted"/>
<keyword evidence="3" id="KW-1185">Reference proteome</keyword>
<dbReference type="EMBL" id="JAIQUM010000006">
    <property type="protein sequence ID" value="MBZ5749449.1"/>
    <property type="molecule type" value="Genomic_DNA"/>
</dbReference>
<reference evidence="2" key="1">
    <citation type="submission" date="2024-05" db="EMBL/GenBank/DDBJ databases">
        <title>Metabacillus sp. nov., isolated from the rhizosphere soil of tomato plants.</title>
        <authorList>
            <person name="Ma R."/>
        </authorList>
    </citation>
    <scope>NUCLEOTIDE SEQUENCE</scope>
    <source>
        <strain evidence="2">DBTR6</strain>
    </source>
</reference>
<gene>
    <name evidence="2" type="ORF">K9V48_04125</name>
</gene>
<sequence>MMNRSAELLFWVGRYIERIENHTRLIDVNYHLRHELKRNETETDCMWERLVSAIGHVQTFNKKYETTNERTIIQFLTFDKTNANSICSCVYQTRTNMRALRQLLPDDLWDITNSFYLWIKEQDLQSVMKQSPYLFYQRIREWLATFNGTADSIMVRDQEWNFLQAGKYLERTENILRILSSIYLNFLEDGTLSQDKNNYNRMIVLLKSVGGYEGFRKFHANNVTFEKVFEFMMLHPAFPRSVHSALTSLETSLQSIKQQDYNFALLSDQALDLTVKIKEILAGLHGELHGLDLLYKMLESCHQLGGSISKTFFQEEFVEA</sequence>
<dbReference type="Proteomes" id="UP001165287">
    <property type="component" value="Unassembled WGS sequence"/>
</dbReference>
<feature type="domain" description="DUF403" evidence="1">
    <location>
        <begin position="1"/>
        <end position="313"/>
    </location>
</feature>
<organism evidence="2 3">
    <name type="scientific">Metabacillus rhizolycopersici</name>
    <dbReference type="NCBI Taxonomy" id="2875709"/>
    <lineage>
        <taxon>Bacteria</taxon>
        <taxon>Bacillati</taxon>
        <taxon>Bacillota</taxon>
        <taxon>Bacilli</taxon>
        <taxon>Bacillales</taxon>
        <taxon>Bacillaceae</taxon>
        <taxon>Metabacillus</taxon>
    </lineage>
</organism>
<evidence type="ECO:0000313" key="2">
    <source>
        <dbReference type="EMBL" id="MBZ5749449.1"/>
    </source>
</evidence>
<dbReference type="RefSeq" id="WP_224137191.1">
    <property type="nucleotide sequence ID" value="NZ_JAIQUM010000006.1"/>
</dbReference>
<dbReference type="PANTHER" id="PTHR34595:SF7">
    <property type="entry name" value="SLL1039 PROTEIN"/>
    <property type="match status" value="1"/>
</dbReference>
<dbReference type="InterPro" id="IPR007296">
    <property type="entry name" value="DUF403"/>
</dbReference>
<accession>A0ABS7UMK4</accession>
<dbReference type="InterPro" id="IPR051680">
    <property type="entry name" value="ATP-dep_Glu-Cys_Ligase-2"/>
</dbReference>
<dbReference type="Pfam" id="PF04168">
    <property type="entry name" value="Alpha-E"/>
    <property type="match status" value="1"/>
</dbReference>
<evidence type="ECO:0000313" key="3">
    <source>
        <dbReference type="Proteomes" id="UP001165287"/>
    </source>
</evidence>
<protein>
    <submittedName>
        <fullName evidence="2">Alpha-E domain-containing protein</fullName>
    </submittedName>
</protein>
<evidence type="ECO:0000259" key="1">
    <source>
        <dbReference type="Pfam" id="PF04168"/>
    </source>
</evidence>
<name>A0ABS7UMK4_9BACI</name>
<dbReference type="PANTHER" id="PTHR34595">
    <property type="entry name" value="BLR5612 PROTEIN"/>
    <property type="match status" value="1"/>
</dbReference>
<comment type="caution">
    <text evidence="2">The sequence shown here is derived from an EMBL/GenBank/DDBJ whole genome shotgun (WGS) entry which is preliminary data.</text>
</comment>